<keyword evidence="3" id="KW-0812">Transmembrane</keyword>
<proteinExistence type="predicted"/>
<accession>A0A2A2F6H8</accession>
<name>A0A2A2F6H8_9GAMM</name>
<evidence type="ECO:0000256" key="1">
    <source>
        <dbReference type="SAM" id="Coils"/>
    </source>
</evidence>
<feature type="transmembrane region" description="Helical" evidence="3">
    <location>
        <begin position="431"/>
        <end position="453"/>
    </location>
</feature>
<feature type="transmembrane region" description="Helical" evidence="3">
    <location>
        <begin position="12"/>
        <end position="30"/>
    </location>
</feature>
<evidence type="ECO:0000313" key="5">
    <source>
        <dbReference type="Proteomes" id="UP000218896"/>
    </source>
</evidence>
<feature type="transmembrane region" description="Helical" evidence="3">
    <location>
        <begin position="378"/>
        <end position="399"/>
    </location>
</feature>
<dbReference type="EMBL" id="NSKD01000003">
    <property type="protein sequence ID" value="PAU80420.1"/>
    <property type="molecule type" value="Genomic_DNA"/>
</dbReference>
<keyword evidence="3" id="KW-0472">Membrane</keyword>
<dbReference type="OrthoDB" id="5411175at2"/>
<evidence type="ECO:0000256" key="3">
    <source>
        <dbReference type="SAM" id="Phobius"/>
    </source>
</evidence>
<evidence type="ECO:0000313" key="4">
    <source>
        <dbReference type="EMBL" id="PAU80420.1"/>
    </source>
</evidence>
<feature type="transmembrane region" description="Helical" evidence="3">
    <location>
        <begin position="326"/>
        <end position="348"/>
    </location>
</feature>
<feature type="coiled-coil region" evidence="1">
    <location>
        <begin position="77"/>
        <end position="126"/>
    </location>
</feature>
<protein>
    <submittedName>
        <fullName evidence="4">Uncharacterized protein</fullName>
    </submittedName>
</protein>
<dbReference type="RefSeq" id="WP_095617262.1">
    <property type="nucleotide sequence ID" value="NZ_NSKD01000003.1"/>
</dbReference>
<reference evidence="4 5" key="1">
    <citation type="submission" date="2017-08" db="EMBL/GenBank/DDBJ databases">
        <title>Halovibrio sewagensis sp. nov., isolated from wastewater of high salinity.</title>
        <authorList>
            <person name="Dong X."/>
            <person name="Zhang G."/>
        </authorList>
    </citation>
    <scope>NUCLEOTIDE SEQUENCE [LARGE SCALE GENOMIC DNA]</scope>
    <source>
        <strain evidence="4 5">YL5-2</strain>
    </source>
</reference>
<evidence type="ECO:0000256" key="2">
    <source>
        <dbReference type="SAM" id="MobiDB-lite"/>
    </source>
</evidence>
<feature type="transmembrane region" description="Helical" evidence="3">
    <location>
        <begin position="287"/>
        <end position="305"/>
    </location>
</feature>
<feature type="transmembrane region" description="Helical" evidence="3">
    <location>
        <begin position="406"/>
        <end position="425"/>
    </location>
</feature>
<keyword evidence="3" id="KW-1133">Transmembrane helix</keyword>
<gene>
    <name evidence="4" type="ORF">CK501_08205</name>
</gene>
<keyword evidence="5" id="KW-1185">Reference proteome</keyword>
<feature type="transmembrane region" description="Helical" evidence="3">
    <location>
        <begin position="244"/>
        <end position="267"/>
    </location>
</feature>
<dbReference type="AlphaFoldDB" id="A0A2A2F6H8"/>
<dbReference type="Proteomes" id="UP000218896">
    <property type="component" value="Unassembled WGS sequence"/>
</dbReference>
<sequence>MFSEILTIWSDSPALSLAIWLVIAITLLYAGRPHAHQLLRNTGRSFYRSLRLAGAGVRQLENRVSHRNRDVLLAAGREEAENAIEREFARVSEIVERDLGQYPVLHRRLNETLEKIETDYHNSIENKPMPRAWQELMDTIGKLPTSGDPAVNSILENIRDVVQKSHDETLEAYQSDINERHGILKGMRPDWRNLGQTMGKVHETITGLDERSKSIDRQMAEYERMRNSDDEAVNTLMASSLKQFFISSLVLTIAVFGAIVNFHLIAMPMSEMVGGTSSIGPMAASDVAALVIIMVEITMGLFLLESLRVTHLFPVISRLNDRMRRYLMIASLVILVIFAGIESSLAYLRDMLAADQAALAQQLTGEATGGTEFGWIPAMGQMLLGFILPFALAFVGIPLESFVHSLRTVLGAVTLGLLRALRVTLRVTGGLANHLCAMLINLYDLLIMVPLSIERMVCYRMENREAAPESASPSEPETVQTEASEPPPEIQEQAPRKRSRKRAEPTAAETPADADDLPLTTQEA</sequence>
<keyword evidence="1" id="KW-0175">Coiled coil</keyword>
<comment type="caution">
    <text evidence="4">The sequence shown here is derived from an EMBL/GenBank/DDBJ whole genome shotgun (WGS) entry which is preliminary data.</text>
</comment>
<organism evidence="4 5">
    <name type="scientific">Halovibrio salipaludis</name>
    <dbReference type="NCBI Taxonomy" id="2032626"/>
    <lineage>
        <taxon>Bacteria</taxon>
        <taxon>Pseudomonadati</taxon>
        <taxon>Pseudomonadota</taxon>
        <taxon>Gammaproteobacteria</taxon>
        <taxon>Oceanospirillales</taxon>
        <taxon>Halomonadaceae</taxon>
        <taxon>Halovibrio</taxon>
    </lineage>
</organism>
<feature type="compositionally biased region" description="Low complexity" evidence="2">
    <location>
        <begin position="468"/>
        <end position="477"/>
    </location>
</feature>
<feature type="region of interest" description="Disordered" evidence="2">
    <location>
        <begin position="465"/>
        <end position="524"/>
    </location>
</feature>